<dbReference type="EMBL" id="JAEPRJ010000001">
    <property type="protein sequence ID" value="MBK5897360.1"/>
    <property type="molecule type" value="Genomic_DNA"/>
</dbReference>
<keyword evidence="2" id="KW-1185">Reference proteome</keyword>
<sequence>MLVAFWSSAEIRTGVTTNAALISHFYAQRYKKRVALFENHVPGRYSLEDILVGKRNLPFAFEEPIYYGRNNYINYYYGLMKAGLPVNGIGNAAVRMADGKLYYFPQVSSNHNLFDYEMNKIIDRLLDELLVRYEVVFVDLKKTRTLTTKRIIERSDLVFVNVPQDELGSVLSEHSFDKDKTCLLVSRYKKNENIGFDKFISTYSTDDVSISYIPYCESLLGICKNGSLSSFLTKNLWSTRGEKTFELISQLRKITAYIKIQSDNDSQTEINV</sequence>
<dbReference type="InterPro" id="IPR027417">
    <property type="entry name" value="P-loop_NTPase"/>
</dbReference>
<evidence type="ECO:0000313" key="2">
    <source>
        <dbReference type="Proteomes" id="UP000604730"/>
    </source>
</evidence>
<protein>
    <submittedName>
        <fullName evidence="1">Uncharacterized protein</fullName>
    </submittedName>
</protein>
<evidence type="ECO:0000313" key="1">
    <source>
        <dbReference type="EMBL" id="MBK5897360.1"/>
    </source>
</evidence>
<proteinExistence type="predicted"/>
<dbReference type="Gene3D" id="3.40.50.300">
    <property type="entry name" value="P-loop containing nucleotide triphosphate hydrolases"/>
    <property type="match status" value="1"/>
</dbReference>
<accession>A0ABS1IZW8</accession>
<dbReference type="RefSeq" id="WP_208428850.1">
    <property type="nucleotide sequence ID" value="NZ_JAEPRJ010000001.1"/>
</dbReference>
<dbReference type="Proteomes" id="UP000604730">
    <property type="component" value="Unassembled WGS sequence"/>
</dbReference>
<name>A0ABS1IZW8_9FIRM</name>
<gene>
    <name evidence="1" type="ORF">JJN12_06085</name>
</gene>
<comment type="caution">
    <text evidence="1">The sequence shown here is derived from an EMBL/GenBank/DDBJ whole genome shotgun (WGS) entry which is preliminary data.</text>
</comment>
<organism evidence="1 2">
    <name type="scientific">Catonella massiliensis</name>
    <dbReference type="NCBI Taxonomy" id="2799636"/>
    <lineage>
        <taxon>Bacteria</taxon>
        <taxon>Bacillati</taxon>
        <taxon>Bacillota</taxon>
        <taxon>Clostridia</taxon>
        <taxon>Lachnospirales</taxon>
        <taxon>Lachnospiraceae</taxon>
        <taxon>Catonella</taxon>
    </lineage>
</organism>
<reference evidence="1 2" key="1">
    <citation type="submission" date="2021-01" db="EMBL/GenBank/DDBJ databases">
        <title>Isolation and description of Catonella massiliensis sp. nov., a novel Catonella species, isolated from a stable periodontitis subject.</title>
        <authorList>
            <person name="Antezack A."/>
            <person name="Boxberger M."/>
            <person name="La Scola B."/>
            <person name="Monnet-Corti V."/>
        </authorList>
    </citation>
    <scope>NUCLEOTIDE SEQUENCE [LARGE SCALE GENOMIC DNA]</scope>
    <source>
        <strain evidence="1 2">Marseille-Q4567</strain>
    </source>
</reference>